<evidence type="ECO:0000256" key="4">
    <source>
        <dbReference type="ARBA" id="ARBA00022475"/>
    </source>
</evidence>
<feature type="transmembrane region" description="Helical" evidence="15">
    <location>
        <begin position="414"/>
        <end position="433"/>
    </location>
</feature>
<evidence type="ECO:0000256" key="12">
    <source>
        <dbReference type="ARBA" id="ARBA00023201"/>
    </source>
</evidence>
<evidence type="ECO:0000256" key="11">
    <source>
        <dbReference type="ARBA" id="ARBA00023180"/>
    </source>
</evidence>
<evidence type="ECO:0000256" key="14">
    <source>
        <dbReference type="RuleBase" id="RU362091"/>
    </source>
</evidence>
<keyword evidence="5 15" id="KW-0812">Transmembrane</keyword>
<dbReference type="PROSITE" id="PS00456">
    <property type="entry name" value="NA_SOLUT_SYMP_1"/>
    <property type="match status" value="1"/>
</dbReference>
<feature type="transmembrane region" description="Helical" evidence="15">
    <location>
        <begin position="120"/>
        <end position="139"/>
    </location>
</feature>
<keyword evidence="8" id="KW-0915">Sodium</keyword>
<feature type="transmembrane region" description="Helical" evidence="15">
    <location>
        <begin position="506"/>
        <end position="527"/>
    </location>
</feature>
<evidence type="ECO:0000256" key="7">
    <source>
        <dbReference type="ARBA" id="ARBA00022989"/>
    </source>
</evidence>
<dbReference type="PANTHER" id="PTHR42985">
    <property type="entry name" value="SODIUM-COUPLED MONOCARBOXYLATE TRANSPORTER"/>
    <property type="match status" value="1"/>
</dbReference>
<reference evidence="17" key="1">
    <citation type="journal article" date="2019" name="Int. J. Syst. Evol. Microbiol.">
        <title>The Global Catalogue of Microorganisms (GCM) 10K type strain sequencing project: providing services to taxonomists for standard genome sequencing and annotation.</title>
        <authorList>
            <consortium name="The Broad Institute Genomics Platform"/>
            <consortium name="The Broad Institute Genome Sequencing Center for Infectious Disease"/>
            <person name="Wu L."/>
            <person name="Ma J."/>
        </authorList>
    </citation>
    <scope>NUCLEOTIDE SEQUENCE [LARGE SCALE GENOMIC DNA]</scope>
    <source>
        <strain evidence="17">CCUG 51308</strain>
    </source>
</reference>
<name>A0ABW2IPL8_9PROT</name>
<keyword evidence="9" id="KW-0406">Ion transport</keyword>
<feature type="transmembrane region" description="Helical" evidence="15">
    <location>
        <begin position="533"/>
        <end position="554"/>
    </location>
</feature>
<evidence type="ECO:0000256" key="15">
    <source>
        <dbReference type="SAM" id="Phobius"/>
    </source>
</evidence>
<comment type="caution">
    <text evidence="16">The sequence shown here is derived from an EMBL/GenBank/DDBJ whole genome shotgun (WGS) entry which is preliminary data.</text>
</comment>
<feature type="transmembrane region" description="Helical" evidence="15">
    <location>
        <begin position="183"/>
        <end position="203"/>
    </location>
</feature>
<evidence type="ECO:0000313" key="17">
    <source>
        <dbReference type="Proteomes" id="UP001596492"/>
    </source>
</evidence>
<dbReference type="RefSeq" id="WP_382168708.1">
    <property type="nucleotide sequence ID" value="NZ_JBHTBR010000007.1"/>
</dbReference>
<evidence type="ECO:0000256" key="9">
    <source>
        <dbReference type="ARBA" id="ARBA00023065"/>
    </source>
</evidence>
<evidence type="ECO:0000256" key="3">
    <source>
        <dbReference type="ARBA" id="ARBA00022448"/>
    </source>
</evidence>
<dbReference type="CDD" id="cd11477">
    <property type="entry name" value="SLC5sbd_u1"/>
    <property type="match status" value="1"/>
</dbReference>
<feature type="transmembrane region" description="Helical" evidence="15">
    <location>
        <begin position="6"/>
        <end position="24"/>
    </location>
</feature>
<evidence type="ECO:0000313" key="16">
    <source>
        <dbReference type="EMBL" id="MFC7292856.1"/>
    </source>
</evidence>
<dbReference type="InterPro" id="IPR001734">
    <property type="entry name" value="Na/solute_symporter"/>
</dbReference>
<protein>
    <submittedName>
        <fullName evidence="16">Sodium:solute symporter family protein</fullName>
    </submittedName>
</protein>
<keyword evidence="7 15" id="KW-1133">Transmembrane helix</keyword>
<keyword evidence="4" id="KW-1003">Cell membrane</keyword>
<feature type="transmembrane region" description="Helical" evidence="15">
    <location>
        <begin position="154"/>
        <end position="176"/>
    </location>
</feature>
<evidence type="ECO:0000256" key="5">
    <source>
        <dbReference type="ARBA" id="ARBA00022692"/>
    </source>
</evidence>
<comment type="similarity">
    <text evidence="2 14">Belongs to the sodium:solute symporter (SSF) (TC 2.A.21) family.</text>
</comment>
<dbReference type="Proteomes" id="UP001596492">
    <property type="component" value="Unassembled WGS sequence"/>
</dbReference>
<gene>
    <name evidence="16" type="ORF">ACFQS8_14590</name>
</gene>
<evidence type="ECO:0000256" key="8">
    <source>
        <dbReference type="ARBA" id="ARBA00023053"/>
    </source>
</evidence>
<dbReference type="PROSITE" id="PS50283">
    <property type="entry name" value="NA_SOLUT_SYMP_3"/>
    <property type="match status" value="1"/>
</dbReference>
<evidence type="ECO:0000256" key="6">
    <source>
        <dbReference type="ARBA" id="ARBA00022847"/>
    </source>
</evidence>
<keyword evidence="17" id="KW-1185">Reference proteome</keyword>
<keyword evidence="11" id="KW-0325">Glycoprotein</keyword>
<dbReference type="InterPro" id="IPR018212">
    <property type="entry name" value="Na/solute_symporter_CS"/>
</dbReference>
<evidence type="ECO:0000256" key="13">
    <source>
        <dbReference type="ARBA" id="ARBA00036099"/>
    </source>
</evidence>
<feature type="transmembrane region" description="Helical" evidence="15">
    <location>
        <begin position="305"/>
        <end position="338"/>
    </location>
</feature>
<feature type="transmembrane region" description="Helical" evidence="15">
    <location>
        <begin position="448"/>
        <end position="468"/>
    </location>
</feature>
<sequence length="559" mass="60097">MSQFDIIVAALFSIVVLAAGLAFAKLSSGSGTKSFFAGGGAVPWWVSGLSLYMSFFSVGTFVVWGSIAYTDGLVAVAIQSTMCLAGVIIGFLIAPRWNKTNVMTAAEYIGDRLGENTKTIYTALFLLSSMVGMGGWLYPVGKIVEVSTGVPLEMAILFLAGFILLYAVVGGLWAVLVTDILQFVVLSAAIIIVVPLSFAQVGGISGFVEQAPERFFNLTNSEYNIGFMIAFLIYNTVFIGGHWGYVQRFTTVDNPKSAQKVAWLFAALYLFSPIVWMLPPMIYRIMEPDLSGLANEGAYMLVSKAVLPAGILGLMITAMVFATASSVNTVLNISAAVFTNDIYKSLRKSASEKHLLTVGRISTAVLGVTAIGSAFLVEQLGGIVNMILSISAIIGGSLFMPPIWTLFSRRQTAFSILTVTFISLSANIGLNFIPETIIGLSLDRSSQMLFGVFFPMALLLAFELLYIFQNREDLRMKHYDSIYKTKHDEKLAIVEEASEENADNRATTIIGTSIAVVGVLIVGLGLLAPHSQITVISTGSIIILAGALLVAPTLKTKFK</sequence>
<comment type="subcellular location">
    <subcellularLocation>
        <location evidence="1">Cell membrane</location>
        <topology evidence="1">Multi-pass membrane protein</topology>
    </subcellularLocation>
</comment>
<feature type="transmembrane region" description="Helical" evidence="15">
    <location>
        <begin position="73"/>
        <end position="94"/>
    </location>
</feature>
<feature type="transmembrane region" description="Helical" evidence="15">
    <location>
        <begin position="44"/>
        <end position="67"/>
    </location>
</feature>
<dbReference type="InterPro" id="IPR051163">
    <property type="entry name" value="Sodium:Solute_Symporter_SSF"/>
</dbReference>
<comment type="catalytic activity">
    <reaction evidence="13">
        <text>iodide(out) + 2 Na(+)(out) = iodide(in) + 2 Na(+)(in)</text>
        <dbReference type="Rhea" id="RHEA:71207"/>
        <dbReference type="ChEBI" id="CHEBI:16382"/>
        <dbReference type="ChEBI" id="CHEBI:29101"/>
    </reaction>
</comment>
<keyword evidence="6" id="KW-0769">Symport</keyword>
<keyword evidence="10 15" id="KW-0472">Membrane</keyword>
<evidence type="ECO:0000256" key="10">
    <source>
        <dbReference type="ARBA" id="ARBA00023136"/>
    </source>
</evidence>
<dbReference type="Pfam" id="PF00474">
    <property type="entry name" value="SSF"/>
    <property type="match status" value="1"/>
</dbReference>
<feature type="transmembrane region" description="Helical" evidence="15">
    <location>
        <begin position="383"/>
        <end position="407"/>
    </location>
</feature>
<organism evidence="16 17">
    <name type="scientific">Hirschia litorea</name>
    <dbReference type="NCBI Taxonomy" id="1199156"/>
    <lineage>
        <taxon>Bacteria</taxon>
        <taxon>Pseudomonadati</taxon>
        <taxon>Pseudomonadota</taxon>
        <taxon>Alphaproteobacteria</taxon>
        <taxon>Hyphomonadales</taxon>
        <taxon>Hyphomonadaceae</taxon>
        <taxon>Hirschia</taxon>
    </lineage>
</organism>
<evidence type="ECO:0000256" key="2">
    <source>
        <dbReference type="ARBA" id="ARBA00006434"/>
    </source>
</evidence>
<evidence type="ECO:0000256" key="1">
    <source>
        <dbReference type="ARBA" id="ARBA00004651"/>
    </source>
</evidence>
<feature type="transmembrane region" description="Helical" evidence="15">
    <location>
        <begin position="261"/>
        <end position="285"/>
    </location>
</feature>
<feature type="transmembrane region" description="Helical" evidence="15">
    <location>
        <begin position="223"/>
        <end position="241"/>
    </location>
</feature>
<dbReference type="EMBL" id="JBHTBR010000007">
    <property type="protein sequence ID" value="MFC7292856.1"/>
    <property type="molecule type" value="Genomic_DNA"/>
</dbReference>
<feature type="transmembrane region" description="Helical" evidence="15">
    <location>
        <begin position="358"/>
        <end position="377"/>
    </location>
</feature>
<dbReference type="PANTHER" id="PTHR42985:SF40">
    <property type="entry name" value="LD47995P-RELATED"/>
    <property type="match status" value="1"/>
</dbReference>
<proteinExistence type="inferred from homology"/>
<keyword evidence="3" id="KW-0813">Transport</keyword>
<accession>A0ABW2IPL8</accession>
<dbReference type="Gene3D" id="1.20.1730.10">
    <property type="entry name" value="Sodium/glucose cotransporter"/>
    <property type="match status" value="1"/>
</dbReference>
<dbReference type="InterPro" id="IPR038377">
    <property type="entry name" value="Na/Glc_symporter_sf"/>
</dbReference>
<keyword evidence="12" id="KW-0739">Sodium transport</keyword>